<dbReference type="AlphaFoldDB" id="A0A242N1F3"/>
<protein>
    <submittedName>
        <fullName evidence="1">Uncharacterized protein</fullName>
    </submittedName>
</protein>
<name>A0A242N1F3_CABSO</name>
<gene>
    <name evidence="1" type="ORF">PAMC26510_09365</name>
</gene>
<evidence type="ECO:0000313" key="2">
    <source>
        <dbReference type="Proteomes" id="UP000194546"/>
    </source>
</evidence>
<dbReference type="EMBL" id="NBTY01000053">
    <property type="protein sequence ID" value="OTP77392.1"/>
    <property type="molecule type" value="Genomic_DNA"/>
</dbReference>
<accession>A0A242N1F3</accession>
<organism evidence="1 2">
    <name type="scientific">Caballeronia sordidicola</name>
    <name type="common">Burkholderia sordidicola</name>
    <dbReference type="NCBI Taxonomy" id="196367"/>
    <lineage>
        <taxon>Bacteria</taxon>
        <taxon>Pseudomonadati</taxon>
        <taxon>Pseudomonadota</taxon>
        <taxon>Betaproteobacteria</taxon>
        <taxon>Burkholderiales</taxon>
        <taxon>Burkholderiaceae</taxon>
        <taxon>Caballeronia</taxon>
    </lineage>
</organism>
<sequence>MERRDFNGLAESLGRHAGLVIRLGNCFCRLSNLSFRAYKVNEPNPIRLSVLAINKPLQWRNGRRGERAAQ</sequence>
<reference evidence="1 2" key="1">
    <citation type="submission" date="2017-03" db="EMBL/GenBank/DDBJ databases">
        <title>Genome analysis of strain PAMC 26510.</title>
        <authorList>
            <person name="Oh H.-M."/>
            <person name="Yang J.-A."/>
        </authorList>
    </citation>
    <scope>NUCLEOTIDE SEQUENCE [LARGE SCALE GENOMIC DNA]</scope>
    <source>
        <strain evidence="1 2">PAMC 26510</strain>
    </source>
</reference>
<proteinExistence type="predicted"/>
<comment type="caution">
    <text evidence="1">The sequence shown here is derived from an EMBL/GenBank/DDBJ whole genome shotgun (WGS) entry which is preliminary data.</text>
</comment>
<dbReference type="Proteomes" id="UP000194546">
    <property type="component" value="Unassembled WGS sequence"/>
</dbReference>
<evidence type="ECO:0000313" key="1">
    <source>
        <dbReference type="EMBL" id="OTP77392.1"/>
    </source>
</evidence>